<evidence type="ECO:0000256" key="5">
    <source>
        <dbReference type="ARBA" id="ARBA00023136"/>
    </source>
</evidence>
<dbReference type="Proteomes" id="UP001432011">
    <property type="component" value="Chromosome"/>
</dbReference>
<dbReference type="InterPro" id="IPR022791">
    <property type="entry name" value="L-PG_synthase/AglD"/>
</dbReference>
<name>A0ABZ1SKV8_9ACTN</name>
<evidence type="ECO:0000256" key="3">
    <source>
        <dbReference type="ARBA" id="ARBA00022692"/>
    </source>
</evidence>
<feature type="transmembrane region" description="Helical" evidence="6">
    <location>
        <begin position="126"/>
        <end position="143"/>
    </location>
</feature>
<feature type="transmembrane region" description="Helical" evidence="6">
    <location>
        <begin position="99"/>
        <end position="120"/>
    </location>
</feature>
<organism evidence="7 8">
    <name type="scientific">Microbispora hainanensis</name>
    <dbReference type="NCBI Taxonomy" id="568844"/>
    <lineage>
        <taxon>Bacteria</taxon>
        <taxon>Bacillati</taxon>
        <taxon>Actinomycetota</taxon>
        <taxon>Actinomycetes</taxon>
        <taxon>Streptosporangiales</taxon>
        <taxon>Streptosporangiaceae</taxon>
        <taxon>Microbispora</taxon>
    </lineage>
</organism>
<evidence type="ECO:0000256" key="4">
    <source>
        <dbReference type="ARBA" id="ARBA00022989"/>
    </source>
</evidence>
<dbReference type="NCBIfam" id="TIGR00374">
    <property type="entry name" value="flippase-like domain"/>
    <property type="match status" value="1"/>
</dbReference>
<accession>A0ABZ1SKV8</accession>
<dbReference type="EMBL" id="CP108085">
    <property type="protein sequence ID" value="WUP73630.1"/>
    <property type="molecule type" value="Genomic_DNA"/>
</dbReference>
<dbReference type="PANTHER" id="PTHR39087">
    <property type="entry name" value="UPF0104 MEMBRANE PROTEIN MJ1595"/>
    <property type="match status" value="1"/>
</dbReference>
<gene>
    <name evidence="7" type="ORF">OG913_30195</name>
</gene>
<feature type="transmembrane region" description="Helical" evidence="6">
    <location>
        <begin position="73"/>
        <end position="92"/>
    </location>
</feature>
<evidence type="ECO:0000313" key="8">
    <source>
        <dbReference type="Proteomes" id="UP001432011"/>
    </source>
</evidence>
<keyword evidence="4 6" id="KW-1133">Transmembrane helix</keyword>
<keyword evidence="2" id="KW-1003">Cell membrane</keyword>
<keyword evidence="8" id="KW-1185">Reference proteome</keyword>
<feature type="transmembrane region" description="Helical" evidence="6">
    <location>
        <begin position="42"/>
        <end position="67"/>
    </location>
</feature>
<protein>
    <submittedName>
        <fullName evidence="7">Flippase-like domain-containing protein</fullName>
    </submittedName>
</protein>
<keyword evidence="3 6" id="KW-0812">Transmembrane</keyword>
<evidence type="ECO:0000313" key="7">
    <source>
        <dbReference type="EMBL" id="WUP73630.1"/>
    </source>
</evidence>
<reference evidence="7" key="1">
    <citation type="submission" date="2022-10" db="EMBL/GenBank/DDBJ databases">
        <title>The complete genomes of actinobacterial strains from the NBC collection.</title>
        <authorList>
            <person name="Joergensen T.S."/>
            <person name="Alvarez Arevalo M."/>
            <person name="Sterndorff E.B."/>
            <person name="Faurdal D."/>
            <person name="Vuksanovic O."/>
            <person name="Mourched A.-S."/>
            <person name="Charusanti P."/>
            <person name="Shaw S."/>
            <person name="Blin K."/>
            <person name="Weber T."/>
        </authorList>
    </citation>
    <scope>NUCLEOTIDE SEQUENCE</scope>
    <source>
        <strain evidence="7">NBC_00254</strain>
    </source>
</reference>
<sequence length="148" mass="15357">MVSQAKVCPPRRRAPTAAVTDVDHIENFVTQLRAARLTPAQATAASAFALINWLLDAACLAACLQAVGGGAGLVDLLLAFCAGMAASTLTLVPGGLGIIDSALIFGLLTAGVATSTVIAAVVLYRIISFGVIIGTGWIFWLLIRHRDR</sequence>
<evidence type="ECO:0000256" key="1">
    <source>
        <dbReference type="ARBA" id="ARBA00004651"/>
    </source>
</evidence>
<comment type="subcellular location">
    <subcellularLocation>
        <location evidence="1">Cell membrane</location>
        <topology evidence="1">Multi-pass membrane protein</topology>
    </subcellularLocation>
</comment>
<dbReference type="Pfam" id="PF03706">
    <property type="entry name" value="LPG_synthase_TM"/>
    <property type="match status" value="1"/>
</dbReference>
<evidence type="ECO:0000256" key="2">
    <source>
        <dbReference type="ARBA" id="ARBA00022475"/>
    </source>
</evidence>
<dbReference type="PANTHER" id="PTHR39087:SF2">
    <property type="entry name" value="UPF0104 MEMBRANE PROTEIN MJ1595"/>
    <property type="match status" value="1"/>
</dbReference>
<keyword evidence="5 6" id="KW-0472">Membrane</keyword>
<evidence type="ECO:0000256" key="6">
    <source>
        <dbReference type="SAM" id="Phobius"/>
    </source>
</evidence>
<dbReference type="RefSeq" id="WP_328708909.1">
    <property type="nucleotide sequence ID" value="NZ_CP108085.1"/>
</dbReference>
<proteinExistence type="predicted"/>